<comment type="subcellular location">
    <subcellularLocation>
        <location evidence="1">Cell membrane</location>
        <topology evidence="1">Multi-pass membrane protein</topology>
    </subcellularLocation>
</comment>
<organism evidence="7 8">
    <name type="scientific">Acidiferrimicrobium australe</name>
    <dbReference type="NCBI Taxonomy" id="2664430"/>
    <lineage>
        <taxon>Bacteria</taxon>
        <taxon>Bacillati</taxon>
        <taxon>Actinomycetota</taxon>
        <taxon>Acidimicrobiia</taxon>
        <taxon>Acidimicrobiales</taxon>
        <taxon>Acidimicrobiaceae</taxon>
        <taxon>Acidiferrimicrobium</taxon>
    </lineage>
</organism>
<evidence type="ECO:0000256" key="1">
    <source>
        <dbReference type="ARBA" id="ARBA00004651"/>
    </source>
</evidence>
<keyword evidence="2" id="KW-1003">Cell membrane</keyword>
<evidence type="ECO:0000256" key="4">
    <source>
        <dbReference type="ARBA" id="ARBA00022989"/>
    </source>
</evidence>
<feature type="transmembrane region" description="Helical" evidence="6">
    <location>
        <begin position="107"/>
        <end position="130"/>
    </location>
</feature>
<evidence type="ECO:0000256" key="3">
    <source>
        <dbReference type="ARBA" id="ARBA00022692"/>
    </source>
</evidence>
<proteinExistence type="predicted"/>
<evidence type="ECO:0000256" key="5">
    <source>
        <dbReference type="ARBA" id="ARBA00023136"/>
    </source>
</evidence>
<dbReference type="Proteomes" id="UP000437736">
    <property type="component" value="Unassembled WGS sequence"/>
</dbReference>
<feature type="transmembrane region" description="Helical" evidence="6">
    <location>
        <begin position="25"/>
        <end position="44"/>
    </location>
</feature>
<keyword evidence="8" id="KW-1185">Reference proteome</keyword>
<dbReference type="InterPro" id="IPR001851">
    <property type="entry name" value="ABC_transp_permease"/>
</dbReference>
<feature type="transmembrane region" description="Helical" evidence="6">
    <location>
        <begin position="226"/>
        <end position="246"/>
    </location>
</feature>
<dbReference type="EMBL" id="WJHE01000066">
    <property type="protein sequence ID" value="MST31436.1"/>
    <property type="molecule type" value="Genomic_DNA"/>
</dbReference>
<reference evidence="7 8" key="1">
    <citation type="submission" date="2019-11" db="EMBL/GenBank/DDBJ databases">
        <title>Acidiferrimicrobium australis gen. nov., sp. nov., an acidophilic and obligately heterotrophic, member of the Actinobacteria that catalyses dissimilatory oxido- reduction of iron isolated from metal-rich acidic water in Chile.</title>
        <authorList>
            <person name="Gonzalez D."/>
            <person name="Huber K."/>
            <person name="Hedrich S."/>
            <person name="Rojas-Villalobos C."/>
            <person name="Quatrini R."/>
            <person name="Dinamarca M.A."/>
            <person name="Schwarz A."/>
            <person name="Canales C."/>
            <person name="Nancucheo I."/>
        </authorList>
    </citation>
    <scope>NUCLEOTIDE SEQUENCE [LARGE SCALE GENOMIC DNA]</scope>
    <source>
        <strain evidence="7 8">USS-CCA1</strain>
    </source>
</reference>
<feature type="transmembrane region" description="Helical" evidence="6">
    <location>
        <begin position="83"/>
        <end position="101"/>
    </location>
</feature>
<evidence type="ECO:0000256" key="2">
    <source>
        <dbReference type="ARBA" id="ARBA00022475"/>
    </source>
</evidence>
<evidence type="ECO:0000256" key="6">
    <source>
        <dbReference type="SAM" id="Phobius"/>
    </source>
</evidence>
<dbReference type="CDD" id="cd06579">
    <property type="entry name" value="TM_PBP1_transp_AraH_like"/>
    <property type="match status" value="1"/>
</dbReference>
<comment type="caution">
    <text evidence="7">The sequence shown here is derived from an EMBL/GenBank/DDBJ whole genome shotgun (WGS) entry which is preliminary data.</text>
</comment>
<accession>A0ABW9QQ16</accession>
<dbReference type="Pfam" id="PF02653">
    <property type="entry name" value="BPD_transp_2"/>
    <property type="match status" value="1"/>
</dbReference>
<feature type="transmembrane region" description="Helical" evidence="6">
    <location>
        <begin position="283"/>
        <end position="305"/>
    </location>
</feature>
<gene>
    <name evidence="7" type="ORF">GHK86_01645</name>
</gene>
<keyword evidence="4 6" id="KW-1133">Transmembrane helix</keyword>
<dbReference type="PANTHER" id="PTHR32196">
    <property type="entry name" value="ABC TRANSPORTER PERMEASE PROTEIN YPHD-RELATED-RELATED"/>
    <property type="match status" value="1"/>
</dbReference>
<keyword evidence="3 6" id="KW-0812">Transmembrane</keyword>
<protein>
    <submittedName>
        <fullName evidence="7">ABC transporter permease</fullName>
    </submittedName>
</protein>
<feature type="transmembrane region" description="Helical" evidence="6">
    <location>
        <begin position="258"/>
        <end position="276"/>
    </location>
</feature>
<evidence type="ECO:0000313" key="8">
    <source>
        <dbReference type="Proteomes" id="UP000437736"/>
    </source>
</evidence>
<keyword evidence="5 6" id="KW-0472">Membrane</keyword>
<feature type="transmembrane region" description="Helical" evidence="6">
    <location>
        <begin position="137"/>
        <end position="156"/>
    </location>
</feature>
<feature type="transmembrane region" description="Helical" evidence="6">
    <location>
        <begin position="56"/>
        <end position="76"/>
    </location>
</feature>
<feature type="transmembrane region" description="Helical" evidence="6">
    <location>
        <begin position="176"/>
        <end position="197"/>
    </location>
</feature>
<name>A0ABW9QQ16_9ACTN</name>
<sequence length="336" mass="34981">MTTQSLTRTPDAAPRRPGFRFRSEAERFAVVGAWIVIVVIFGALRPATFLTVGNMGTIFGSDAVLVVLTLGLLLPLRAGDYDLSVAGTLTLSAMMVGLLNGGHHDNIWLVMIAALAMGVVVGLINGLFVLIFGINPFIVTLGMGTLLAGIVLLISNDQTFAGISPGLVSAVVGDRFLGIPLEFYYGLVLCLFVWYLFEFNAVGRKLLFVGTGRNVARLSGIAVGRVRLGALVGAGALAALAGILYAGTSGSADPTSGTAFLLPAYAAAFLGATTIVPGRFNAWGTIIAAYFLVTGVTGLAILGLGSWVQDVFYGGALIVAVALSQLARRRAEQEIA</sequence>
<evidence type="ECO:0000313" key="7">
    <source>
        <dbReference type="EMBL" id="MST31436.1"/>
    </source>
</evidence>